<name>A0A396I7A7_MEDTR</name>
<accession>A0A396I7A7</accession>
<dbReference type="EMBL" id="PSQE01000004">
    <property type="protein sequence ID" value="RHN60621.1"/>
    <property type="molecule type" value="Genomic_DNA"/>
</dbReference>
<reference evidence="2" key="1">
    <citation type="journal article" date="2018" name="Nat. Plants">
        <title>Whole-genome landscape of Medicago truncatula symbiotic genes.</title>
        <authorList>
            <person name="Pecrix Y."/>
            <person name="Staton S.E."/>
            <person name="Sallet E."/>
            <person name="Lelandais-Briere C."/>
            <person name="Moreau S."/>
            <person name="Carrere S."/>
            <person name="Blein T."/>
            <person name="Jardinaud M.F."/>
            <person name="Latrasse D."/>
            <person name="Zouine M."/>
            <person name="Zahm M."/>
            <person name="Kreplak J."/>
            <person name="Mayjonade B."/>
            <person name="Satge C."/>
            <person name="Perez M."/>
            <person name="Cauet S."/>
            <person name="Marande W."/>
            <person name="Chantry-Darmon C."/>
            <person name="Lopez-Roques C."/>
            <person name="Bouchez O."/>
            <person name="Berard A."/>
            <person name="Debelle F."/>
            <person name="Munos S."/>
            <person name="Bendahmane A."/>
            <person name="Berges H."/>
            <person name="Niebel A."/>
            <person name="Buitink J."/>
            <person name="Frugier F."/>
            <person name="Benhamed M."/>
            <person name="Crespi M."/>
            <person name="Gouzy J."/>
            <person name="Gamas P."/>
        </authorList>
    </citation>
    <scope>NUCLEOTIDE SEQUENCE [LARGE SCALE GENOMIC DNA]</scope>
    <source>
        <strain evidence="2">cv. Jemalong A17</strain>
    </source>
</reference>
<evidence type="ECO:0000313" key="2">
    <source>
        <dbReference type="Proteomes" id="UP000265566"/>
    </source>
</evidence>
<gene>
    <name evidence="1" type="ORF">MtrunA17_Chr4g0027831</name>
</gene>
<evidence type="ECO:0000313" key="1">
    <source>
        <dbReference type="EMBL" id="RHN60621.1"/>
    </source>
</evidence>
<proteinExistence type="predicted"/>
<comment type="caution">
    <text evidence="1">The sequence shown here is derived from an EMBL/GenBank/DDBJ whole genome shotgun (WGS) entry which is preliminary data.</text>
</comment>
<dbReference type="Gramene" id="rna22962">
    <property type="protein sequence ID" value="RHN60621.1"/>
    <property type="gene ID" value="gene22962"/>
</dbReference>
<dbReference type="Proteomes" id="UP000265566">
    <property type="component" value="Chromosome 4"/>
</dbReference>
<sequence>MPNSNISHKNHFFLFQQYHNNNMEQSNIQLSINTTKTQKIIKIDNTPR</sequence>
<dbReference type="AlphaFoldDB" id="A0A396I7A7"/>
<protein>
    <submittedName>
        <fullName evidence="1">Uncharacterized protein</fullName>
    </submittedName>
</protein>
<organism evidence="1 2">
    <name type="scientific">Medicago truncatula</name>
    <name type="common">Barrel medic</name>
    <name type="synonym">Medicago tribuloides</name>
    <dbReference type="NCBI Taxonomy" id="3880"/>
    <lineage>
        <taxon>Eukaryota</taxon>
        <taxon>Viridiplantae</taxon>
        <taxon>Streptophyta</taxon>
        <taxon>Embryophyta</taxon>
        <taxon>Tracheophyta</taxon>
        <taxon>Spermatophyta</taxon>
        <taxon>Magnoliopsida</taxon>
        <taxon>eudicotyledons</taxon>
        <taxon>Gunneridae</taxon>
        <taxon>Pentapetalae</taxon>
        <taxon>rosids</taxon>
        <taxon>fabids</taxon>
        <taxon>Fabales</taxon>
        <taxon>Fabaceae</taxon>
        <taxon>Papilionoideae</taxon>
        <taxon>50 kb inversion clade</taxon>
        <taxon>NPAAA clade</taxon>
        <taxon>Hologalegina</taxon>
        <taxon>IRL clade</taxon>
        <taxon>Trifolieae</taxon>
        <taxon>Medicago</taxon>
    </lineage>
</organism>